<accession>A0AAN7IPL9</accession>
<keyword evidence="10" id="KW-0812">Transmembrane</keyword>
<dbReference type="AlphaFoldDB" id="A0AAN7IPL9"/>
<dbReference type="Proteomes" id="UP001324115">
    <property type="component" value="Unassembled WGS sequence"/>
</dbReference>
<dbReference type="PANTHER" id="PTHR47955">
    <property type="entry name" value="CYTOCHROME P450 FAMILY 71 PROTEIN"/>
    <property type="match status" value="1"/>
</dbReference>
<comment type="cofactor">
    <cofactor evidence="1 8">
        <name>heme</name>
        <dbReference type="ChEBI" id="CHEBI:30413"/>
    </cofactor>
</comment>
<dbReference type="PRINTS" id="PR00463">
    <property type="entry name" value="EP450I"/>
</dbReference>
<evidence type="ECO:0008006" key="13">
    <source>
        <dbReference type="Google" id="ProtNLM"/>
    </source>
</evidence>
<dbReference type="InterPro" id="IPR001128">
    <property type="entry name" value="Cyt_P450"/>
</dbReference>
<dbReference type="FunFam" id="1.10.630.10:FF:000011">
    <property type="entry name" value="Cytochrome P450 83B1"/>
    <property type="match status" value="1"/>
</dbReference>
<evidence type="ECO:0000256" key="2">
    <source>
        <dbReference type="ARBA" id="ARBA00010617"/>
    </source>
</evidence>
<dbReference type="InterPro" id="IPR036396">
    <property type="entry name" value="Cyt_P450_sf"/>
</dbReference>
<keyword evidence="10" id="KW-1133">Transmembrane helix</keyword>
<evidence type="ECO:0000256" key="6">
    <source>
        <dbReference type="ARBA" id="ARBA00023004"/>
    </source>
</evidence>
<comment type="caution">
    <text evidence="11">The sequence shown here is derived from an EMBL/GenBank/DDBJ whole genome shotgun (WGS) entry which is preliminary data.</text>
</comment>
<keyword evidence="5 9" id="KW-0560">Oxidoreductase</keyword>
<evidence type="ECO:0000256" key="1">
    <source>
        <dbReference type="ARBA" id="ARBA00001971"/>
    </source>
</evidence>
<keyword evidence="4 8" id="KW-0479">Metal-binding</keyword>
<dbReference type="EMBL" id="JAXUIC010000005">
    <property type="protein sequence ID" value="KAK4589403.1"/>
    <property type="molecule type" value="Genomic_DNA"/>
</dbReference>
<evidence type="ECO:0000256" key="8">
    <source>
        <dbReference type="PIRSR" id="PIRSR602401-1"/>
    </source>
</evidence>
<dbReference type="PRINTS" id="PR00385">
    <property type="entry name" value="P450"/>
</dbReference>
<keyword evidence="7 9" id="KW-0503">Monooxygenase</keyword>
<keyword evidence="10" id="KW-0472">Membrane</keyword>
<keyword evidence="3 8" id="KW-0349">Heme</keyword>
<dbReference type="GO" id="GO:0016705">
    <property type="term" value="F:oxidoreductase activity, acting on paired donors, with incorporation or reduction of molecular oxygen"/>
    <property type="evidence" value="ECO:0007669"/>
    <property type="project" value="InterPro"/>
</dbReference>
<name>A0AAN7IPL9_QUERU</name>
<organism evidence="11 12">
    <name type="scientific">Quercus rubra</name>
    <name type="common">Northern red oak</name>
    <name type="synonym">Quercus borealis</name>
    <dbReference type="NCBI Taxonomy" id="3512"/>
    <lineage>
        <taxon>Eukaryota</taxon>
        <taxon>Viridiplantae</taxon>
        <taxon>Streptophyta</taxon>
        <taxon>Embryophyta</taxon>
        <taxon>Tracheophyta</taxon>
        <taxon>Spermatophyta</taxon>
        <taxon>Magnoliopsida</taxon>
        <taxon>eudicotyledons</taxon>
        <taxon>Gunneridae</taxon>
        <taxon>Pentapetalae</taxon>
        <taxon>rosids</taxon>
        <taxon>fabids</taxon>
        <taxon>Fagales</taxon>
        <taxon>Fagaceae</taxon>
        <taxon>Quercus</taxon>
    </lineage>
</organism>
<evidence type="ECO:0000256" key="9">
    <source>
        <dbReference type="RuleBase" id="RU000461"/>
    </source>
</evidence>
<dbReference type="InterPro" id="IPR002401">
    <property type="entry name" value="Cyt_P450_E_grp-I"/>
</dbReference>
<evidence type="ECO:0000256" key="10">
    <source>
        <dbReference type="SAM" id="Phobius"/>
    </source>
</evidence>
<dbReference type="Gene3D" id="1.10.630.10">
    <property type="entry name" value="Cytochrome P450"/>
    <property type="match status" value="2"/>
</dbReference>
<dbReference type="CDD" id="cd11072">
    <property type="entry name" value="CYP71-like"/>
    <property type="match status" value="1"/>
</dbReference>
<reference evidence="11 12" key="1">
    <citation type="journal article" date="2023" name="G3 (Bethesda)">
        <title>A haplotype-resolved chromosome-scale genome for Quercus rubra L. provides insights into the genetics of adaptive traits for red oak species.</title>
        <authorList>
            <person name="Kapoor B."/>
            <person name="Jenkins J."/>
            <person name="Schmutz J."/>
            <person name="Zhebentyayeva T."/>
            <person name="Kuelheim C."/>
            <person name="Coggeshall M."/>
            <person name="Heim C."/>
            <person name="Lasky J.R."/>
            <person name="Leites L."/>
            <person name="Islam-Faridi N."/>
            <person name="Romero-Severson J."/>
            <person name="DeLeo V.L."/>
            <person name="Lucas S.M."/>
            <person name="Lazic D."/>
            <person name="Gailing O."/>
            <person name="Carlson J."/>
            <person name="Staton M."/>
        </authorList>
    </citation>
    <scope>NUCLEOTIDE SEQUENCE [LARGE SCALE GENOMIC DNA]</scope>
    <source>
        <strain evidence="11">Pseudo-F2</strain>
    </source>
</reference>
<feature type="binding site" description="axial binding residue" evidence="8">
    <location>
        <position position="423"/>
    </location>
    <ligand>
        <name>heme</name>
        <dbReference type="ChEBI" id="CHEBI:30413"/>
    </ligand>
    <ligandPart>
        <name>Fe</name>
        <dbReference type="ChEBI" id="CHEBI:18248"/>
    </ligandPart>
</feature>
<evidence type="ECO:0000256" key="5">
    <source>
        <dbReference type="ARBA" id="ARBA00023002"/>
    </source>
</evidence>
<dbReference type="InterPro" id="IPR017972">
    <property type="entry name" value="Cyt_P450_CS"/>
</dbReference>
<evidence type="ECO:0000256" key="4">
    <source>
        <dbReference type="ARBA" id="ARBA00022723"/>
    </source>
</evidence>
<keyword evidence="12" id="KW-1185">Reference proteome</keyword>
<gene>
    <name evidence="11" type="ORF">RGQ29_020113</name>
</gene>
<evidence type="ECO:0000256" key="7">
    <source>
        <dbReference type="ARBA" id="ARBA00023033"/>
    </source>
</evidence>
<dbReference type="PROSITE" id="PS00086">
    <property type="entry name" value="CYTOCHROME_P450"/>
    <property type="match status" value="1"/>
</dbReference>
<evidence type="ECO:0000313" key="12">
    <source>
        <dbReference type="Proteomes" id="UP001324115"/>
    </source>
</evidence>
<evidence type="ECO:0000313" key="11">
    <source>
        <dbReference type="EMBL" id="KAK4589403.1"/>
    </source>
</evidence>
<dbReference type="GO" id="GO:0005506">
    <property type="term" value="F:iron ion binding"/>
    <property type="evidence" value="ECO:0007669"/>
    <property type="project" value="InterPro"/>
</dbReference>
<dbReference type="GO" id="GO:0004497">
    <property type="term" value="F:monooxygenase activity"/>
    <property type="evidence" value="ECO:0007669"/>
    <property type="project" value="UniProtKB-KW"/>
</dbReference>
<feature type="transmembrane region" description="Helical" evidence="10">
    <location>
        <begin position="6"/>
        <end position="28"/>
    </location>
</feature>
<comment type="similarity">
    <text evidence="2 9">Belongs to the cytochrome P450 family.</text>
</comment>
<dbReference type="Pfam" id="PF00067">
    <property type="entry name" value="p450"/>
    <property type="match status" value="1"/>
</dbReference>
<evidence type="ECO:0000256" key="3">
    <source>
        <dbReference type="ARBA" id="ARBA00022617"/>
    </source>
</evidence>
<dbReference type="SUPFAM" id="SSF48264">
    <property type="entry name" value="Cytochrome P450"/>
    <property type="match status" value="1"/>
</dbReference>
<sequence>MELFFLSSQWLPTIFLVLFPILSLSLLLKQRKGKKATNLPPGPPKLPIIGNLHQVGKLNHKSLWKLSQKYGPAMFLQLGRIPTLVISSSQMAKELLKTHDTECCTRPLSVAQEKLTYNYLTLAFCPYNDSWKNMQKIFRMELLSKARVQSFEYKRKAKIAELINYITQASPNPIVLSEKALSLTYSVICQIAFNKNYDEIDGSKFKAFVQESMELFGTVATSDIIPGFGRIVDALTGLPRRIEYCHRRFDSFFEKLIEEHLDPTKQKSEQDVIDVTLSLSNDEKAQFNPTKEHIKAVLMLIRNPRVMKKVQAEIRSYIGTKPYVDESELENLQYLKMVLKETFRLHPPLALLIPLEAISHFKIGGYDINPKTRIMINVYAIGRDPDTWKNPNEFYPERFEDNVVDFRGQNFELLPFGSGRRMCPGINMASTVVMVTLANLLYRFDWKLPNGMKREDVSVEEGIGLTIYRKLPLYLVPVIHDFEKTLDQ</sequence>
<protein>
    <recommendedName>
        <fullName evidence="13">Cytochrome P450</fullName>
    </recommendedName>
</protein>
<proteinExistence type="inferred from homology"/>
<dbReference type="GO" id="GO:0020037">
    <property type="term" value="F:heme binding"/>
    <property type="evidence" value="ECO:0007669"/>
    <property type="project" value="InterPro"/>
</dbReference>
<dbReference type="PANTHER" id="PTHR47955:SF19">
    <property type="entry name" value="CYTOCHROME P450 71A9-LIKE ISOFORM X1"/>
    <property type="match status" value="1"/>
</dbReference>
<keyword evidence="6 8" id="KW-0408">Iron</keyword>